<comment type="caution">
    <text evidence="1">The sequence shown here is derived from an EMBL/GenBank/DDBJ whole genome shotgun (WGS) entry which is preliminary data.</text>
</comment>
<dbReference type="Pfam" id="PF12587">
    <property type="entry name" value="DUF3761"/>
    <property type="match status" value="1"/>
</dbReference>
<sequence>MKNEMRCADVRLWRIVLIAGIFVTGATLVTPAAEAAPAFISCPTGDYENVDHACVHRPEQSQTQPDGATVQCRDGEYGFAQHRRGACSGHGGVDHWLASVPS</sequence>
<dbReference type="EMBL" id="WEGI01000028">
    <property type="protein sequence ID" value="MQY31966.1"/>
    <property type="molecule type" value="Genomic_DNA"/>
</dbReference>
<protein>
    <recommendedName>
        <fullName evidence="3">DUF3761 domain-containing protein</fullName>
    </recommendedName>
</protein>
<dbReference type="Proteomes" id="UP000431401">
    <property type="component" value="Unassembled WGS sequence"/>
</dbReference>
<dbReference type="RefSeq" id="WP_319944107.1">
    <property type="nucleotide sequence ID" value="NZ_WEGI01000028.1"/>
</dbReference>
<dbReference type="AlphaFoldDB" id="A0A7K0E1K4"/>
<dbReference type="InterPro" id="IPR022236">
    <property type="entry name" value="DUF3761"/>
</dbReference>
<evidence type="ECO:0000313" key="2">
    <source>
        <dbReference type="Proteomes" id="UP000431401"/>
    </source>
</evidence>
<keyword evidence="2" id="KW-1185">Reference proteome</keyword>
<evidence type="ECO:0000313" key="1">
    <source>
        <dbReference type="EMBL" id="MQY31966.1"/>
    </source>
</evidence>
<proteinExistence type="predicted"/>
<accession>A0A7K0E1K4</accession>
<gene>
    <name evidence="1" type="ORF">NRB56_75780</name>
</gene>
<organism evidence="1 2">
    <name type="scientific">Nocardia aurantia</name>
    <dbReference type="NCBI Taxonomy" id="2585199"/>
    <lineage>
        <taxon>Bacteria</taxon>
        <taxon>Bacillati</taxon>
        <taxon>Actinomycetota</taxon>
        <taxon>Actinomycetes</taxon>
        <taxon>Mycobacteriales</taxon>
        <taxon>Nocardiaceae</taxon>
        <taxon>Nocardia</taxon>
    </lineage>
</organism>
<reference evidence="1 2" key="1">
    <citation type="submission" date="2019-10" db="EMBL/GenBank/DDBJ databases">
        <title>Nocardia macrotermitis sp. nov. and Nocardia aurantia sp. nov., isolated from the gut of fungus growing-termite Macrotermes natalensis.</title>
        <authorList>
            <person name="Benndorf R."/>
            <person name="Schwitalla J."/>
            <person name="Martin K."/>
            <person name="De Beer W."/>
            <person name="Kaster A.-K."/>
            <person name="Vollmers J."/>
            <person name="Poulsen M."/>
            <person name="Beemelmanns C."/>
        </authorList>
    </citation>
    <scope>NUCLEOTIDE SEQUENCE [LARGE SCALE GENOMIC DNA]</scope>
    <source>
        <strain evidence="1 2">RB56</strain>
    </source>
</reference>
<name>A0A7K0E1K4_9NOCA</name>
<evidence type="ECO:0008006" key="3">
    <source>
        <dbReference type="Google" id="ProtNLM"/>
    </source>
</evidence>